<proteinExistence type="predicted"/>
<protein>
    <submittedName>
        <fullName evidence="2">T9SS type A sorting domain-containing protein</fullName>
    </submittedName>
</protein>
<dbReference type="Gene3D" id="3.20.20.80">
    <property type="entry name" value="Glycosidases"/>
    <property type="match status" value="1"/>
</dbReference>
<reference evidence="2 3" key="1">
    <citation type="submission" date="2023-12" db="EMBL/GenBank/DDBJ databases">
        <title>Novel species of the genus Arcicella isolated from rivers.</title>
        <authorList>
            <person name="Lu H."/>
        </authorList>
    </citation>
    <scope>NUCLEOTIDE SEQUENCE [LARGE SCALE GENOMIC DNA]</scope>
    <source>
        <strain evidence="2 3">KCTC 23307</strain>
    </source>
</reference>
<evidence type="ECO:0000259" key="1">
    <source>
        <dbReference type="Pfam" id="PF18962"/>
    </source>
</evidence>
<organism evidence="2 3">
    <name type="scientific">Arcicella rigui</name>
    <dbReference type="NCBI Taxonomy" id="797020"/>
    <lineage>
        <taxon>Bacteria</taxon>
        <taxon>Pseudomonadati</taxon>
        <taxon>Bacteroidota</taxon>
        <taxon>Cytophagia</taxon>
        <taxon>Cytophagales</taxon>
        <taxon>Flectobacillaceae</taxon>
        <taxon>Arcicella</taxon>
    </lineage>
</organism>
<comment type="caution">
    <text evidence="2">The sequence shown here is derived from an EMBL/GenBank/DDBJ whole genome shotgun (WGS) entry which is preliminary data.</text>
</comment>
<dbReference type="InterPro" id="IPR051923">
    <property type="entry name" value="Glycosyl_Hydrolase_39"/>
</dbReference>
<accession>A0ABU5QCG4</accession>
<dbReference type="SUPFAM" id="SSF51445">
    <property type="entry name" value="(Trans)glycosidases"/>
    <property type="match status" value="1"/>
</dbReference>
<evidence type="ECO:0000313" key="2">
    <source>
        <dbReference type="EMBL" id="MEA5140293.1"/>
    </source>
</evidence>
<dbReference type="PANTHER" id="PTHR12631">
    <property type="entry name" value="ALPHA-L-IDURONIDASE"/>
    <property type="match status" value="1"/>
</dbReference>
<name>A0ABU5QCG4_9BACT</name>
<feature type="domain" description="Secretion system C-terminal sorting" evidence="1">
    <location>
        <begin position="749"/>
        <end position="820"/>
    </location>
</feature>
<sequence length="822" mass="94058">MKLSILFFLLISTFWFTFGIYHSPVFIKYHTANKYRKKSISTKQVNKVQTSTLVQTVKSKANKVHEEATIVGQKIPIDAKRWYQLNHIKQGLGPLFDGSTETAVPTDWERLLLNFDAYYPLKEGEKIEIQSIRFYDGEGIETNTPFRLYGITDKWKRVYIATFTGERYNQWVGPNPPPNNSFVLSNPPTENFRYLLINCYGEYPTEMELYGNYTPPTVKPKVRVEKNIKMKDNFGINAFEWDFLQRDDASKIDEKEMATFAPFSCFRQYMDWNRIEPFKQKYTYNPCYSGGWNYDIIYERCKQENIEVLPCLQGIPEWMYENNPEEKRNSDLVPVIYGKDFADPHSYIEQAQAGFQYIARYGSNTNIDTTLLTIYDQPRWTNDYVNVRKVGLGIVKYIECGNERDKWWKGRDYYQTAREYAANLSAFYDGHKNTMGIGVGVKNADPTVKVVMAGLAYASTDYVRGMIDWCKEFRGYNPDGSVNICWDVINYHLYSNDSNSNQTGNATRGVAPEVSNAGEVAKEFVQLAHEELNDMPVWITELGYDLNQKSPLKAIPIGDKPAIMTQADWGLRSALMYNRLGIARSFFYMLTDFDINNGTQFASSGLIDANKNRRPLADYLYQTKNLLGEYIYKETISQNPLVDRYELDGKSAYMLVVPDEKGTTIDYTLKLKRIKDIQIFKPKAGSDTMDSQGMKECSGKFNLQVSETPMFIIPGTVRDPNITDECPPIEDEPEEEIILGTEENINATIFPNPTSEVLFITTANVNLINTIKLIGLDGTTVLKTNTYPTNGIDVKSLPSGNYVLSIGLKNGKEEIQKVSIVK</sequence>
<gene>
    <name evidence="2" type="ORF">VB248_14170</name>
</gene>
<dbReference type="InterPro" id="IPR026444">
    <property type="entry name" value="Secre_tail"/>
</dbReference>
<dbReference type="EMBL" id="JAYFUM010000016">
    <property type="protein sequence ID" value="MEA5140293.1"/>
    <property type="molecule type" value="Genomic_DNA"/>
</dbReference>
<dbReference type="InterPro" id="IPR017853">
    <property type="entry name" value="GH"/>
</dbReference>
<dbReference type="Pfam" id="PF18962">
    <property type="entry name" value="Por_Secre_tail"/>
    <property type="match status" value="1"/>
</dbReference>
<evidence type="ECO:0000313" key="3">
    <source>
        <dbReference type="Proteomes" id="UP001302949"/>
    </source>
</evidence>
<dbReference type="NCBIfam" id="TIGR04183">
    <property type="entry name" value="Por_Secre_tail"/>
    <property type="match status" value="1"/>
</dbReference>
<dbReference type="Proteomes" id="UP001302949">
    <property type="component" value="Unassembled WGS sequence"/>
</dbReference>
<dbReference type="RefSeq" id="WP_323297447.1">
    <property type="nucleotide sequence ID" value="NZ_JAYFUM010000016.1"/>
</dbReference>
<keyword evidence="3" id="KW-1185">Reference proteome</keyword>
<dbReference type="PANTHER" id="PTHR12631:SF10">
    <property type="entry name" value="BETA-XYLOSIDASE-LIKE PROTEIN-RELATED"/>
    <property type="match status" value="1"/>
</dbReference>